<gene>
    <name evidence="1" type="ORF">BofuT4_uP113970.1</name>
</gene>
<dbReference type="AlphaFoldDB" id="G2Y5F3"/>
<protein>
    <submittedName>
        <fullName evidence="1">Uncharacterized protein</fullName>
    </submittedName>
</protein>
<dbReference type="HOGENOM" id="CLU_2775642_0_0_1"/>
<dbReference type="EMBL" id="FQ790288">
    <property type="protein sequence ID" value="CCD47893.1"/>
    <property type="molecule type" value="Genomic_DNA"/>
</dbReference>
<sequence>MEPRLSSGDNPSKSPVICYRLDVDKPRYADVWHYSIQSSNNCPLHTVCRQRFRFSLRLCPIIGFVLHCQ</sequence>
<accession>G2Y5F3</accession>
<evidence type="ECO:0000313" key="1">
    <source>
        <dbReference type="EMBL" id="CCD47893.1"/>
    </source>
</evidence>
<proteinExistence type="predicted"/>
<evidence type="ECO:0000313" key="2">
    <source>
        <dbReference type="Proteomes" id="UP000008177"/>
    </source>
</evidence>
<reference evidence="2" key="1">
    <citation type="journal article" date="2011" name="PLoS Genet.">
        <title>Genomic analysis of the necrotrophic fungal pathogens Sclerotinia sclerotiorum and Botrytis cinerea.</title>
        <authorList>
            <person name="Amselem J."/>
            <person name="Cuomo C.A."/>
            <person name="van Kan J.A."/>
            <person name="Viaud M."/>
            <person name="Benito E.P."/>
            <person name="Couloux A."/>
            <person name="Coutinho P.M."/>
            <person name="de Vries R.P."/>
            <person name="Dyer P.S."/>
            <person name="Fillinger S."/>
            <person name="Fournier E."/>
            <person name="Gout L."/>
            <person name="Hahn M."/>
            <person name="Kohn L."/>
            <person name="Lapalu N."/>
            <person name="Plummer K.M."/>
            <person name="Pradier J.M."/>
            <person name="Quevillon E."/>
            <person name="Sharon A."/>
            <person name="Simon A."/>
            <person name="ten Have A."/>
            <person name="Tudzynski B."/>
            <person name="Tudzynski P."/>
            <person name="Wincker P."/>
            <person name="Andrew M."/>
            <person name="Anthouard V."/>
            <person name="Beever R.E."/>
            <person name="Beffa R."/>
            <person name="Benoit I."/>
            <person name="Bouzid O."/>
            <person name="Brault B."/>
            <person name="Chen Z."/>
            <person name="Choquer M."/>
            <person name="Collemare J."/>
            <person name="Cotton P."/>
            <person name="Danchin E.G."/>
            <person name="Da Silva C."/>
            <person name="Gautier A."/>
            <person name="Giraud C."/>
            <person name="Giraud T."/>
            <person name="Gonzalez C."/>
            <person name="Grossetete S."/>
            <person name="Guldener U."/>
            <person name="Henrissat B."/>
            <person name="Howlett B.J."/>
            <person name="Kodira C."/>
            <person name="Kretschmer M."/>
            <person name="Lappartient A."/>
            <person name="Leroch M."/>
            <person name="Levis C."/>
            <person name="Mauceli E."/>
            <person name="Neuveglise C."/>
            <person name="Oeser B."/>
            <person name="Pearson M."/>
            <person name="Poulain J."/>
            <person name="Poussereau N."/>
            <person name="Quesneville H."/>
            <person name="Rascle C."/>
            <person name="Schumacher J."/>
            <person name="Segurens B."/>
            <person name="Sexton A."/>
            <person name="Silva E."/>
            <person name="Sirven C."/>
            <person name="Soanes D.M."/>
            <person name="Talbot N.J."/>
            <person name="Templeton M."/>
            <person name="Yandava C."/>
            <person name="Yarden O."/>
            <person name="Zeng Q."/>
            <person name="Rollins J.A."/>
            <person name="Lebrun M.H."/>
            <person name="Dickman M."/>
        </authorList>
    </citation>
    <scope>NUCLEOTIDE SEQUENCE [LARGE SCALE GENOMIC DNA]</scope>
    <source>
        <strain evidence="2">T4</strain>
    </source>
</reference>
<organism evidence="1 2">
    <name type="scientific">Botryotinia fuckeliana (strain T4)</name>
    <name type="common">Noble rot fungus</name>
    <name type="synonym">Botrytis cinerea</name>
    <dbReference type="NCBI Taxonomy" id="999810"/>
    <lineage>
        <taxon>Eukaryota</taxon>
        <taxon>Fungi</taxon>
        <taxon>Dikarya</taxon>
        <taxon>Ascomycota</taxon>
        <taxon>Pezizomycotina</taxon>
        <taxon>Leotiomycetes</taxon>
        <taxon>Helotiales</taxon>
        <taxon>Sclerotiniaceae</taxon>
        <taxon>Botrytis</taxon>
    </lineage>
</organism>
<name>G2Y5F3_BOTF4</name>
<dbReference type="InParanoid" id="G2Y5F3"/>
<dbReference type="Proteomes" id="UP000008177">
    <property type="component" value="Unplaced contigs"/>
</dbReference>